<reference evidence="3 4" key="1">
    <citation type="journal article" date="2019" name="Int. J. Syst. Evol. Microbiol.">
        <title>The Global Catalogue of Microorganisms (GCM) 10K type strain sequencing project: providing services to taxonomists for standard genome sequencing and annotation.</title>
        <authorList>
            <consortium name="The Broad Institute Genomics Platform"/>
            <consortium name="The Broad Institute Genome Sequencing Center for Infectious Disease"/>
            <person name="Wu L."/>
            <person name="Ma J."/>
        </authorList>
    </citation>
    <scope>NUCLEOTIDE SEQUENCE [LARGE SCALE GENOMIC DNA]</scope>
    <source>
        <strain evidence="3 4">JCM 16259</strain>
    </source>
</reference>
<evidence type="ECO:0000313" key="3">
    <source>
        <dbReference type="EMBL" id="GAA2500859.1"/>
    </source>
</evidence>
<dbReference type="Proteomes" id="UP001500730">
    <property type="component" value="Unassembled WGS sequence"/>
</dbReference>
<dbReference type="InterPro" id="IPR018711">
    <property type="entry name" value="NAGPA"/>
</dbReference>
<organism evidence="3 4">
    <name type="scientific">Terrabacter carboxydivorans</name>
    <dbReference type="NCBI Taxonomy" id="619730"/>
    <lineage>
        <taxon>Bacteria</taxon>
        <taxon>Bacillati</taxon>
        <taxon>Actinomycetota</taxon>
        <taxon>Actinomycetes</taxon>
        <taxon>Micrococcales</taxon>
        <taxon>Intrasporangiaceae</taxon>
        <taxon>Terrabacter</taxon>
    </lineage>
</organism>
<proteinExistence type="predicted"/>
<keyword evidence="4" id="KW-1185">Reference proteome</keyword>
<evidence type="ECO:0000256" key="1">
    <source>
        <dbReference type="SAM" id="MobiDB-lite"/>
    </source>
</evidence>
<protein>
    <recommendedName>
        <fullName evidence="2">Phosphodiester glycosidase domain-containing protein</fullName>
    </recommendedName>
</protein>
<evidence type="ECO:0000313" key="4">
    <source>
        <dbReference type="Proteomes" id="UP001500730"/>
    </source>
</evidence>
<dbReference type="RefSeq" id="WP_344257248.1">
    <property type="nucleotide sequence ID" value="NZ_BAAARE010000031.1"/>
</dbReference>
<dbReference type="PANTHER" id="PTHR40446">
    <property type="entry name" value="N-ACETYLGLUCOSAMINE-1-PHOSPHODIESTER ALPHA-N-ACETYLGLUCOSAMINIDASE"/>
    <property type="match status" value="1"/>
</dbReference>
<feature type="domain" description="Phosphodiester glycosidase" evidence="2">
    <location>
        <begin position="13"/>
        <end position="99"/>
    </location>
</feature>
<evidence type="ECO:0000259" key="2">
    <source>
        <dbReference type="Pfam" id="PF09992"/>
    </source>
</evidence>
<dbReference type="EMBL" id="BAAARE010000031">
    <property type="protein sequence ID" value="GAA2500859.1"/>
    <property type="molecule type" value="Genomic_DNA"/>
</dbReference>
<comment type="caution">
    <text evidence="3">The sequence shown here is derived from an EMBL/GenBank/DDBJ whole genome shotgun (WGS) entry which is preliminary data.</text>
</comment>
<accession>A0ABN3MFV8</accession>
<dbReference type="PANTHER" id="PTHR40446:SF2">
    <property type="entry name" value="N-ACETYLGLUCOSAMINE-1-PHOSPHODIESTER ALPHA-N-ACETYLGLUCOSAMINIDASE"/>
    <property type="match status" value="1"/>
</dbReference>
<dbReference type="Pfam" id="PF09992">
    <property type="entry name" value="NAGPA"/>
    <property type="match status" value="1"/>
</dbReference>
<feature type="region of interest" description="Disordered" evidence="1">
    <location>
        <begin position="78"/>
        <end position="100"/>
    </location>
</feature>
<gene>
    <name evidence="3" type="ORF">GCM10009858_43940</name>
</gene>
<name>A0ABN3MFV8_9MICO</name>
<sequence length="100" mass="10426">MVHPTDPSFAYGWALQRNPRTFAGADATGRTVLVTVDGRQPDQLGLSVPEEAQVARALGMRDAINLDGGGSTAMSIGGRLVTHPSDASGERPVGDAIVIR</sequence>